<dbReference type="Proteomes" id="UP000561417">
    <property type="component" value="Unassembled WGS sequence"/>
</dbReference>
<proteinExistence type="predicted"/>
<evidence type="ECO:0000313" key="2">
    <source>
        <dbReference type="Proteomes" id="UP000561417"/>
    </source>
</evidence>
<sequence>MLTPFSKTLRKLRIDHSERLLDMAKKLGMSIAFLSSGEIGKKTVPVGMEDKIIKLYALDQETAARLRKESDASRTSFTIRPSNPLSCEIFGMFVRVLDVCSQEDLEAFKKLLEKISKKECVLEQQV</sequence>
<dbReference type="RefSeq" id="WP_183229304.1">
    <property type="nucleotide sequence ID" value="NZ_JACHIM010000010.1"/>
</dbReference>
<evidence type="ECO:0000313" key="1">
    <source>
        <dbReference type="EMBL" id="MBB5074395.1"/>
    </source>
</evidence>
<dbReference type="EMBL" id="JACHIM010000010">
    <property type="protein sequence ID" value="MBB5074395.1"/>
    <property type="molecule type" value="Genomic_DNA"/>
</dbReference>
<dbReference type="GO" id="GO:0003677">
    <property type="term" value="F:DNA binding"/>
    <property type="evidence" value="ECO:0007669"/>
    <property type="project" value="InterPro"/>
</dbReference>
<reference evidence="1 2" key="1">
    <citation type="submission" date="2020-08" db="EMBL/GenBank/DDBJ databases">
        <title>Genomic Encyclopedia of Type Strains, Phase IV (KMG-IV): sequencing the most valuable type-strain genomes for metagenomic binning, comparative biology and taxonomic classification.</title>
        <authorList>
            <person name="Goeker M."/>
        </authorList>
    </citation>
    <scope>NUCLEOTIDE SEQUENCE [LARGE SCALE GENOMIC DNA]</scope>
    <source>
        <strain evidence="1 2">DSM 28538</strain>
    </source>
</reference>
<keyword evidence="2" id="KW-1185">Reference proteome</keyword>
<accession>A0A840NWS3</accession>
<name>A0A840NWS3_9HYPH</name>
<gene>
    <name evidence="1" type="ORF">HNQ69_001535</name>
</gene>
<dbReference type="SUPFAM" id="SSF47413">
    <property type="entry name" value="lambda repressor-like DNA-binding domains"/>
    <property type="match status" value="1"/>
</dbReference>
<protein>
    <submittedName>
        <fullName evidence="1">Transcriptional regulator with XRE-family HTH domain</fullName>
    </submittedName>
</protein>
<organism evidence="1 2">
    <name type="scientific">Bartonella callosciuri</name>
    <dbReference type="NCBI Taxonomy" id="686223"/>
    <lineage>
        <taxon>Bacteria</taxon>
        <taxon>Pseudomonadati</taxon>
        <taxon>Pseudomonadota</taxon>
        <taxon>Alphaproteobacteria</taxon>
        <taxon>Hyphomicrobiales</taxon>
        <taxon>Bartonellaceae</taxon>
        <taxon>Bartonella</taxon>
    </lineage>
</organism>
<dbReference type="InterPro" id="IPR010982">
    <property type="entry name" value="Lambda_DNA-bd_dom_sf"/>
</dbReference>
<comment type="caution">
    <text evidence="1">The sequence shown here is derived from an EMBL/GenBank/DDBJ whole genome shotgun (WGS) entry which is preliminary data.</text>
</comment>
<dbReference type="AlphaFoldDB" id="A0A840NWS3"/>